<keyword evidence="10" id="KW-0675">Receptor</keyword>
<sequence length="235" mass="25834">MASLTELSRELDEHSTLTRQLLSAFEDLTDERTDVSTKKRVLPVAPTDIAQELVALDGRLQRAADRIEEHQKWQRKLEAVDDDIDRCETAMASLARHIYDAQGEVIRILEDAEKSTDSSETRPVDMDDLLEYGRRLANFTSAPPGYDPQAPTAAGTIVRPPFPSEQQMKSGWMRGTLDGVEESMDGEKDQDGMDGEDGEGEGVEGESGTGHGHGGGGDDDDEVDPFDLDLNPDME</sequence>
<gene>
    <name evidence="8" type="primary">MED4</name>
    <name evidence="10" type="ORF">BJ684DRAFT_21818</name>
</gene>
<comment type="subunit">
    <text evidence="8">Component of the Mediator complex.</text>
</comment>
<dbReference type="OrthoDB" id="1929813at2759"/>
<evidence type="ECO:0000256" key="8">
    <source>
        <dbReference type="RuleBase" id="RU364141"/>
    </source>
</evidence>
<proteinExistence type="inferred from homology"/>
<dbReference type="InterPro" id="IPR019258">
    <property type="entry name" value="Mediator_Med4"/>
</dbReference>
<reference evidence="11" key="1">
    <citation type="journal article" date="2018" name="Nat. Microbiol.">
        <title>Leveraging single-cell genomics to expand the fungal tree of life.</title>
        <authorList>
            <person name="Ahrendt S.R."/>
            <person name="Quandt C.A."/>
            <person name="Ciobanu D."/>
            <person name="Clum A."/>
            <person name="Salamov A."/>
            <person name="Andreopoulos B."/>
            <person name="Cheng J.F."/>
            <person name="Woyke T."/>
            <person name="Pelin A."/>
            <person name="Henrissat B."/>
            <person name="Reynolds N.K."/>
            <person name="Benny G.L."/>
            <person name="Smith M.E."/>
            <person name="James T.Y."/>
            <person name="Grigoriev I.V."/>
        </authorList>
    </citation>
    <scope>NUCLEOTIDE SEQUENCE [LARGE SCALE GENOMIC DNA]</scope>
</reference>
<evidence type="ECO:0000256" key="7">
    <source>
        <dbReference type="ARBA" id="ARBA00031257"/>
    </source>
</evidence>
<evidence type="ECO:0000256" key="1">
    <source>
        <dbReference type="ARBA" id="ARBA00004123"/>
    </source>
</evidence>
<comment type="similarity">
    <text evidence="2 8">Belongs to the Mediator complex subunit 4 family.</text>
</comment>
<evidence type="ECO:0000256" key="4">
    <source>
        <dbReference type="ARBA" id="ARBA00023015"/>
    </source>
</evidence>
<dbReference type="AlphaFoldDB" id="A0A4P9XYX2"/>
<dbReference type="Pfam" id="PF10018">
    <property type="entry name" value="Med4"/>
    <property type="match status" value="1"/>
</dbReference>
<dbReference type="GO" id="GO:0016592">
    <property type="term" value="C:mediator complex"/>
    <property type="evidence" value="ECO:0007669"/>
    <property type="project" value="InterPro"/>
</dbReference>
<evidence type="ECO:0000256" key="9">
    <source>
        <dbReference type="SAM" id="MobiDB-lite"/>
    </source>
</evidence>
<name>A0A4P9XYX2_9FUNG</name>
<dbReference type="EMBL" id="KZ988776">
    <property type="protein sequence ID" value="RKP11607.1"/>
    <property type="molecule type" value="Genomic_DNA"/>
</dbReference>
<dbReference type="GO" id="GO:0006357">
    <property type="term" value="P:regulation of transcription by RNA polymerase II"/>
    <property type="evidence" value="ECO:0007669"/>
    <property type="project" value="InterPro"/>
</dbReference>
<organism evidence="10 11">
    <name type="scientific">Piptocephalis cylindrospora</name>
    <dbReference type="NCBI Taxonomy" id="1907219"/>
    <lineage>
        <taxon>Eukaryota</taxon>
        <taxon>Fungi</taxon>
        <taxon>Fungi incertae sedis</taxon>
        <taxon>Zoopagomycota</taxon>
        <taxon>Zoopagomycotina</taxon>
        <taxon>Zoopagomycetes</taxon>
        <taxon>Zoopagales</taxon>
        <taxon>Piptocephalidaceae</taxon>
        <taxon>Piptocephalis</taxon>
    </lineage>
</organism>
<comment type="subcellular location">
    <subcellularLocation>
        <location evidence="1 8">Nucleus</location>
    </subcellularLocation>
</comment>
<feature type="compositionally biased region" description="Acidic residues" evidence="9">
    <location>
        <begin position="192"/>
        <end position="204"/>
    </location>
</feature>
<keyword evidence="11" id="KW-1185">Reference proteome</keyword>
<keyword evidence="6 8" id="KW-0539">Nucleus</keyword>
<feature type="compositionally biased region" description="Gly residues" evidence="9">
    <location>
        <begin position="205"/>
        <end position="215"/>
    </location>
</feature>
<comment type="function">
    <text evidence="8">Component of the Mediator complex, a coactivator involved in the regulated transcription of nearly all RNA polymerase II-dependent genes. Mediator functions as a bridge to convey information from gene-specific regulatory proteins to the basal RNA polymerase II transcription machinery. Mediator is recruited to promoters by direct interactions with regulatory proteins and serves as a scaffold for the assembly of a functional preinitiation complex with RNA polymerase II and the general transcription factors.</text>
</comment>
<evidence type="ECO:0000313" key="10">
    <source>
        <dbReference type="EMBL" id="RKP11607.1"/>
    </source>
</evidence>
<dbReference type="GO" id="GO:0070847">
    <property type="term" value="C:core mediator complex"/>
    <property type="evidence" value="ECO:0007669"/>
    <property type="project" value="TreeGrafter"/>
</dbReference>
<keyword evidence="4 8" id="KW-0805">Transcription regulation</keyword>
<feature type="region of interest" description="Disordered" evidence="9">
    <location>
        <begin position="140"/>
        <end position="235"/>
    </location>
</feature>
<dbReference type="PANTHER" id="PTHR13208:SF2">
    <property type="entry name" value="MEDIATOR OF RNA POLYMERASE II TRANSCRIPTION SUBUNIT 4"/>
    <property type="match status" value="1"/>
</dbReference>
<evidence type="ECO:0000256" key="5">
    <source>
        <dbReference type="ARBA" id="ARBA00023163"/>
    </source>
</evidence>
<dbReference type="PANTHER" id="PTHR13208">
    <property type="entry name" value="MEDIATOR OF RNA POLYMERASE II TRANSCRIPTION SUBUNIT 4"/>
    <property type="match status" value="1"/>
</dbReference>
<keyword evidence="5 8" id="KW-0804">Transcription</keyword>
<protein>
    <recommendedName>
        <fullName evidence="3 8">Mediator of RNA polymerase II transcription subunit 4</fullName>
    </recommendedName>
    <alternativeName>
        <fullName evidence="7 8">Mediator complex subunit 4</fullName>
    </alternativeName>
</protein>
<accession>A0A4P9XYX2</accession>
<evidence type="ECO:0000313" key="11">
    <source>
        <dbReference type="Proteomes" id="UP000267251"/>
    </source>
</evidence>
<evidence type="ECO:0000256" key="2">
    <source>
        <dbReference type="ARBA" id="ARBA00009626"/>
    </source>
</evidence>
<dbReference type="Proteomes" id="UP000267251">
    <property type="component" value="Unassembled WGS sequence"/>
</dbReference>
<dbReference type="GO" id="GO:0003712">
    <property type="term" value="F:transcription coregulator activity"/>
    <property type="evidence" value="ECO:0007669"/>
    <property type="project" value="InterPro"/>
</dbReference>
<feature type="compositionally biased region" description="Acidic residues" evidence="9">
    <location>
        <begin position="217"/>
        <end position="235"/>
    </location>
</feature>
<keyword evidence="8" id="KW-0010">Activator</keyword>
<evidence type="ECO:0000256" key="3">
    <source>
        <dbReference type="ARBA" id="ARBA00020629"/>
    </source>
</evidence>
<evidence type="ECO:0000256" key="6">
    <source>
        <dbReference type="ARBA" id="ARBA00023242"/>
    </source>
</evidence>